<evidence type="ECO:0000313" key="4">
    <source>
        <dbReference type="Proteomes" id="UP000284657"/>
    </source>
</evidence>
<comment type="caution">
    <text evidence="2">The sequence shown here is derived from an EMBL/GenBank/DDBJ whole genome shotgun (WGS) entry which is preliminary data.</text>
</comment>
<dbReference type="Proteomes" id="UP000284657">
    <property type="component" value="Unassembled WGS sequence"/>
</dbReference>
<dbReference type="PANTHER" id="PTHR37067:SF3">
    <property type="entry name" value="PX DOMAIN-CONTAINING PROTEIN"/>
    <property type="match status" value="1"/>
</dbReference>
<gene>
    <name evidence="1" type="ORF">BBJ29_006774</name>
    <name evidence="2" type="ORF">BBP00_00000946</name>
</gene>
<dbReference type="EMBL" id="MBAD02000813">
    <property type="protein sequence ID" value="RLN62501.1"/>
    <property type="molecule type" value="Genomic_DNA"/>
</dbReference>
<dbReference type="EMBL" id="MBDO02000012">
    <property type="protein sequence ID" value="RLN68526.1"/>
    <property type="molecule type" value="Genomic_DNA"/>
</dbReference>
<proteinExistence type="predicted"/>
<name>A0A3F2S1M4_9STRA</name>
<accession>A0A3F2S1M4</accession>
<evidence type="ECO:0000313" key="1">
    <source>
        <dbReference type="EMBL" id="RLN62501.1"/>
    </source>
</evidence>
<dbReference type="AlphaFoldDB" id="A0A3F2S1M4"/>
<evidence type="ECO:0000313" key="3">
    <source>
        <dbReference type="Proteomes" id="UP000277300"/>
    </source>
</evidence>
<dbReference type="OrthoDB" id="164174at2759"/>
<reference evidence="3 4" key="1">
    <citation type="submission" date="2018-07" db="EMBL/GenBank/DDBJ databases">
        <title>Genome sequencing of oomycete isolates from Chile give support for New Zealand origin for Phytophthora kernoviae and make available the first Nothophytophthora sp. genome.</title>
        <authorList>
            <person name="Studholme D.J."/>
            <person name="Sanfuentes E."/>
            <person name="Panda P."/>
            <person name="Hill R."/>
            <person name="Sambles C."/>
            <person name="Grant M."/>
            <person name="Williams N.M."/>
            <person name="Mcdougal R.L."/>
        </authorList>
    </citation>
    <scope>NUCLEOTIDE SEQUENCE [LARGE SCALE GENOMIC DNA]</scope>
    <source>
        <strain evidence="2">Chile6</strain>
        <strain evidence="1">Chile7</strain>
    </source>
</reference>
<sequence length="633" mass="70190">MVSKRRAAFKDAYALELGLRVAERDPSTREVLTAICMFCEMFGREDKVGGKRRTMDKVAVFKPPFRKDAIRQHHTGQHPQRWAKYCDLSSDDGKRAFFIAAARSQGPSARAPPQRMEAPRTYLNSTSETSTKPNAVTPIAVETEQRQPVCGSAVHWLVNRDIVTVVIGTMPYAAINPAGQNYHQQAISGFEDTMDLSETRGDGSTDLVSLRYRIVVKDSKEFQRFVEYLSMSGSLTHTAKILLASRQTVDNDDQTPAVDVVQYARYLCVINFQRIAEVSASSWAYTIGLKVAPIASKSIFETQTEFCLHVQLRLFVHGDVTSFHVISIPLSKRRQSDPPESISVFEVAEAALDAITPRWRNAILAVVSDSGGAISETSDNPHILFRNAVASRFERVAKPGFLRVCSAANQLDSLMQTFFMGFSGGDEFYSKLTELVAYLSRQRSLLAAMQTNVPPIGVNLVAGLTSISDDMDETCSELPPVLPHELVEMRGRQFTVIVQSQMERLLLAGWSNQEIDWIEQEFQEFRGAYFRETVLKEALQKCTSQTSFRNAWSCLQGRFTHLQRFCGALTTAYPTTDVSSYAGRDIFQQVGGCAIATTPGLSGDVECGVSDLSVQSVLQAAQFRLLQAAQSAS</sequence>
<dbReference type="Proteomes" id="UP000277300">
    <property type="component" value="Unassembled WGS sequence"/>
</dbReference>
<protein>
    <submittedName>
        <fullName evidence="2">Uncharacterized protein</fullName>
    </submittedName>
</protein>
<evidence type="ECO:0000313" key="2">
    <source>
        <dbReference type="EMBL" id="RLN68526.1"/>
    </source>
</evidence>
<dbReference type="PANTHER" id="PTHR37067">
    <property type="entry name" value="PX DOMAIN-CONTAINING PROTEIN"/>
    <property type="match status" value="1"/>
</dbReference>
<organism evidence="2 3">
    <name type="scientific">Phytophthora kernoviae</name>
    <dbReference type="NCBI Taxonomy" id="325452"/>
    <lineage>
        <taxon>Eukaryota</taxon>
        <taxon>Sar</taxon>
        <taxon>Stramenopiles</taxon>
        <taxon>Oomycota</taxon>
        <taxon>Peronosporomycetes</taxon>
        <taxon>Peronosporales</taxon>
        <taxon>Peronosporaceae</taxon>
        <taxon>Phytophthora</taxon>
    </lineage>
</organism>